<dbReference type="Gene3D" id="3.90.730.10">
    <property type="entry name" value="Ribonuclease T2-like"/>
    <property type="match status" value="1"/>
</dbReference>
<dbReference type="PROSITE" id="PS00531">
    <property type="entry name" value="RNASE_T2_2"/>
    <property type="match status" value="1"/>
</dbReference>
<proteinExistence type="inferred from homology"/>
<evidence type="ECO:0000313" key="4">
    <source>
        <dbReference type="EMBL" id="KTD46655.1"/>
    </source>
</evidence>
<dbReference type="SUPFAM" id="SSF55895">
    <property type="entry name" value="Ribonuclease Rh-like"/>
    <property type="match status" value="1"/>
</dbReference>
<organism evidence="4 5">
    <name type="scientific">Legionella rubrilucens</name>
    <dbReference type="NCBI Taxonomy" id="458"/>
    <lineage>
        <taxon>Bacteria</taxon>
        <taxon>Pseudomonadati</taxon>
        <taxon>Pseudomonadota</taxon>
        <taxon>Gammaproteobacteria</taxon>
        <taxon>Legionellales</taxon>
        <taxon>Legionellaceae</taxon>
        <taxon>Legionella</taxon>
    </lineage>
</organism>
<dbReference type="GO" id="GO:0006401">
    <property type="term" value="P:RNA catabolic process"/>
    <property type="evidence" value="ECO:0007669"/>
    <property type="project" value="TreeGrafter"/>
</dbReference>
<dbReference type="GO" id="GO:0003723">
    <property type="term" value="F:RNA binding"/>
    <property type="evidence" value="ECO:0007669"/>
    <property type="project" value="InterPro"/>
</dbReference>
<gene>
    <name evidence="4" type="ORF">Lrub_1577</name>
</gene>
<protein>
    <submittedName>
        <fullName evidence="4">Ribonuclease, T2 family</fullName>
    </submittedName>
</protein>
<sequence length="325" mass="36056">MIRIIVSLLSLYAVLAQASVPVDGTFIAGKSCPAYLSKNKKTNPTNASVEAGQRYTLIEINRPYKPDWLRIVLADGTGRWVASECGDADYQTKPASRCDQSPGMADSYVLALSWQPAFCQTYGYEAGKPECMKLKPASYAASHLTLHGMWPNQNQCGQNYGFCGVEPQPNHCDYPAVNLNDEVAEMLRVFMPSYAFGSCLERHEWNKHGSCQILSADAYFSLAMRLTKEADHSQLGTYLHEHLGKTVPRNELEERVRLSFGGDAAKKVYLGCKNGLLVDVYIQLPALIPYSESLKTLVQQAPELKRYQGCPASVGISDFTMNAWF</sequence>
<evidence type="ECO:0000256" key="2">
    <source>
        <dbReference type="RuleBase" id="RU004328"/>
    </source>
</evidence>
<evidence type="ECO:0000256" key="1">
    <source>
        <dbReference type="ARBA" id="ARBA00007469"/>
    </source>
</evidence>
<dbReference type="PANTHER" id="PTHR11240">
    <property type="entry name" value="RIBONUCLEASE T2"/>
    <property type="match status" value="1"/>
</dbReference>
<feature type="chain" id="PRO_5006916761" evidence="3">
    <location>
        <begin position="19"/>
        <end position="325"/>
    </location>
</feature>
<dbReference type="PATRIC" id="fig|458.5.peg.1646"/>
<evidence type="ECO:0000313" key="5">
    <source>
        <dbReference type="Proteomes" id="UP000054608"/>
    </source>
</evidence>
<dbReference type="PANTHER" id="PTHR11240:SF22">
    <property type="entry name" value="RIBONUCLEASE T2"/>
    <property type="match status" value="1"/>
</dbReference>
<evidence type="ECO:0000256" key="3">
    <source>
        <dbReference type="SAM" id="SignalP"/>
    </source>
</evidence>
<dbReference type="GO" id="GO:0033897">
    <property type="term" value="F:ribonuclease T2 activity"/>
    <property type="evidence" value="ECO:0007669"/>
    <property type="project" value="InterPro"/>
</dbReference>
<dbReference type="AlphaFoldDB" id="A0A0W0XQB6"/>
<keyword evidence="3" id="KW-0732">Signal</keyword>
<dbReference type="InterPro" id="IPR033130">
    <property type="entry name" value="RNase_T2_His_AS_2"/>
</dbReference>
<dbReference type="STRING" id="458.Lrub_1577"/>
<accession>A0A0W0XQB6</accession>
<reference evidence="4 5" key="1">
    <citation type="submission" date="2015-11" db="EMBL/GenBank/DDBJ databases">
        <title>Genomic analysis of 38 Legionella species identifies large and diverse effector repertoires.</title>
        <authorList>
            <person name="Burstein D."/>
            <person name="Amaro F."/>
            <person name="Zusman T."/>
            <person name="Lifshitz Z."/>
            <person name="Cohen O."/>
            <person name="Gilbert J.A."/>
            <person name="Pupko T."/>
            <person name="Shuman H.A."/>
            <person name="Segal G."/>
        </authorList>
    </citation>
    <scope>NUCLEOTIDE SEQUENCE [LARGE SCALE GENOMIC DNA]</scope>
    <source>
        <strain evidence="4 5">WA-270A-C2</strain>
    </source>
</reference>
<dbReference type="EMBL" id="LNYT01000020">
    <property type="protein sequence ID" value="KTD46655.1"/>
    <property type="molecule type" value="Genomic_DNA"/>
</dbReference>
<dbReference type="InterPro" id="IPR001568">
    <property type="entry name" value="RNase_T2-like"/>
</dbReference>
<dbReference type="RefSeq" id="WP_058531674.1">
    <property type="nucleotide sequence ID" value="NZ_CAAAIN010000005.1"/>
</dbReference>
<comment type="caution">
    <text evidence="4">The sequence shown here is derived from an EMBL/GenBank/DDBJ whole genome shotgun (WGS) entry which is preliminary data.</text>
</comment>
<dbReference type="Proteomes" id="UP000054608">
    <property type="component" value="Unassembled WGS sequence"/>
</dbReference>
<feature type="signal peptide" evidence="3">
    <location>
        <begin position="1"/>
        <end position="18"/>
    </location>
</feature>
<dbReference type="Pfam" id="PF00445">
    <property type="entry name" value="Ribonuclease_T2"/>
    <property type="match status" value="1"/>
</dbReference>
<dbReference type="InterPro" id="IPR036430">
    <property type="entry name" value="RNase_T2-like_sf"/>
</dbReference>
<comment type="similarity">
    <text evidence="1 2">Belongs to the RNase T2 family.</text>
</comment>
<keyword evidence="5" id="KW-1185">Reference proteome</keyword>
<name>A0A0W0XQB6_9GAMM</name>